<dbReference type="Proteomes" id="UP000324639">
    <property type="component" value="Chromosome Bgt_-05"/>
</dbReference>
<accession>A0A9X9QC44</accession>
<keyword evidence="3" id="KW-1185">Reference proteome</keyword>
<dbReference type="AlphaFoldDB" id="A0A9X9QC44"/>
<evidence type="ECO:0000313" key="2">
    <source>
        <dbReference type="EMBL" id="VDB85658.1"/>
    </source>
</evidence>
<sequence length="121" mass="13646">MKIFSLISIAAVLNNHTPVHADNTWNYQCGPAVIHGSYVQDCVNSYHKYIMPSVTRDYGPNEYFKTATFPVKYFHNGAYMDVQVSADFTILKEITKVKASALGREIECHPTKKVPEFVNAT</sequence>
<evidence type="ECO:0000256" key="1">
    <source>
        <dbReference type="SAM" id="SignalP"/>
    </source>
</evidence>
<organism evidence="2 3">
    <name type="scientific">Blumeria graminis f. sp. tritici</name>
    <dbReference type="NCBI Taxonomy" id="62690"/>
    <lineage>
        <taxon>Eukaryota</taxon>
        <taxon>Fungi</taxon>
        <taxon>Dikarya</taxon>
        <taxon>Ascomycota</taxon>
        <taxon>Pezizomycotina</taxon>
        <taxon>Leotiomycetes</taxon>
        <taxon>Erysiphales</taxon>
        <taxon>Erysiphaceae</taxon>
        <taxon>Blumeria</taxon>
    </lineage>
</organism>
<feature type="signal peptide" evidence="1">
    <location>
        <begin position="1"/>
        <end position="21"/>
    </location>
</feature>
<proteinExistence type="predicted"/>
<gene>
    <name evidence="2" type="ORF">BGT96224V316_LOCUS3429</name>
</gene>
<keyword evidence="1" id="KW-0732">Signal</keyword>
<dbReference type="EMBL" id="LR026988">
    <property type="protein sequence ID" value="VDB85658.1"/>
    <property type="molecule type" value="Genomic_DNA"/>
</dbReference>
<name>A0A9X9QC44_BLUGR</name>
<reference evidence="2 3" key="1">
    <citation type="submission" date="2018-08" db="EMBL/GenBank/DDBJ databases">
        <authorList>
            <person name="Muller C M."/>
        </authorList>
    </citation>
    <scope>NUCLEOTIDE SEQUENCE [LARGE SCALE GENOMIC DNA]</scope>
</reference>
<evidence type="ECO:0000313" key="3">
    <source>
        <dbReference type="Proteomes" id="UP000324639"/>
    </source>
</evidence>
<protein>
    <submittedName>
        <fullName evidence="2">Bgt-20382</fullName>
    </submittedName>
</protein>
<feature type="chain" id="PRO_5040960307" evidence="1">
    <location>
        <begin position="22"/>
        <end position="121"/>
    </location>
</feature>